<accession>A0A239FK63</accession>
<dbReference type="SUPFAM" id="SSF57716">
    <property type="entry name" value="Glucocorticoid receptor-like (DNA-binding domain)"/>
    <property type="match status" value="1"/>
</dbReference>
<evidence type="ECO:0000313" key="6">
    <source>
        <dbReference type="EMBL" id="SNS57299.1"/>
    </source>
</evidence>
<evidence type="ECO:0000256" key="4">
    <source>
        <dbReference type="PROSITE-ProRule" id="PRU00510"/>
    </source>
</evidence>
<gene>
    <name evidence="6" type="ORF">SAMN05421757_102716</name>
</gene>
<dbReference type="GO" id="GO:0008270">
    <property type="term" value="F:zinc ion binding"/>
    <property type="evidence" value="ECO:0007669"/>
    <property type="project" value="UniProtKB-KW"/>
</dbReference>
<dbReference type="OrthoDB" id="1121111at2"/>
<dbReference type="PANTHER" id="PTHR33823">
    <property type="entry name" value="RNA POLYMERASE-BINDING TRANSCRIPTION FACTOR DKSA-RELATED"/>
    <property type="match status" value="1"/>
</dbReference>
<proteinExistence type="predicted"/>
<feature type="zinc finger region" description="dksA C4-type" evidence="4">
    <location>
        <begin position="82"/>
        <end position="106"/>
    </location>
</feature>
<sequence length="110" mass="12141">MEEPAIRKRLMERLQTLDEEDAASAGARSVVELDQAATGRLSRMDALQHQAMAQAQARRRAAERVRIRAALARLDEGEYGYCTDCGEPIPAERLELDPALARCAECTRGA</sequence>
<keyword evidence="1" id="KW-0479">Metal-binding</keyword>
<evidence type="ECO:0000313" key="7">
    <source>
        <dbReference type="Proteomes" id="UP000198426"/>
    </source>
</evidence>
<dbReference type="Proteomes" id="UP000198426">
    <property type="component" value="Unassembled WGS sequence"/>
</dbReference>
<keyword evidence="7" id="KW-1185">Reference proteome</keyword>
<name>A0A239FK63_9RHOB</name>
<organism evidence="6 7">
    <name type="scientific">Tropicimonas sediminicola</name>
    <dbReference type="NCBI Taxonomy" id="1031541"/>
    <lineage>
        <taxon>Bacteria</taxon>
        <taxon>Pseudomonadati</taxon>
        <taxon>Pseudomonadota</taxon>
        <taxon>Alphaproteobacteria</taxon>
        <taxon>Rhodobacterales</taxon>
        <taxon>Roseobacteraceae</taxon>
        <taxon>Tropicimonas</taxon>
    </lineage>
</organism>
<dbReference type="InterPro" id="IPR000962">
    <property type="entry name" value="Znf_DskA_TraR"/>
</dbReference>
<protein>
    <submittedName>
        <fullName evidence="6">Transcriptional regulator, TraR/DksA family</fullName>
    </submittedName>
</protein>
<evidence type="ECO:0000256" key="3">
    <source>
        <dbReference type="ARBA" id="ARBA00022833"/>
    </source>
</evidence>
<evidence type="ECO:0000256" key="2">
    <source>
        <dbReference type="ARBA" id="ARBA00022771"/>
    </source>
</evidence>
<dbReference type="AlphaFoldDB" id="A0A239FK63"/>
<dbReference type="Pfam" id="PF01258">
    <property type="entry name" value="zf-dskA_traR"/>
    <property type="match status" value="1"/>
</dbReference>
<keyword evidence="3" id="KW-0862">Zinc</keyword>
<dbReference type="Gene3D" id="1.20.120.910">
    <property type="entry name" value="DksA, coiled-coil domain"/>
    <property type="match status" value="1"/>
</dbReference>
<evidence type="ECO:0000259" key="5">
    <source>
        <dbReference type="Pfam" id="PF01258"/>
    </source>
</evidence>
<dbReference type="PROSITE" id="PS51128">
    <property type="entry name" value="ZF_DKSA_2"/>
    <property type="match status" value="1"/>
</dbReference>
<feature type="domain" description="Zinc finger DksA/TraR C4-type" evidence="5">
    <location>
        <begin position="77"/>
        <end position="106"/>
    </location>
</feature>
<evidence type="ECO:0000256" key="1">
    <source>
        <dbReference type="ARBA" id="ARBA00022723"/>
    </source>
</evidence>
<keyword evidence="2" id="KW-0863">Zinc-finger</keyword>
<reference evidence="6 7" key="1">
    <citation type="submission" date="2017-06" db="EMBL/GenBank/DDBJ databases">
        <authorList>
            <person name="Kim H.J."/>
            <person name="Triplett B.A."/>
        </authorList>
    </citation>
    <scope>NUCLEOTIDE SEQUENCE [LARGE SCALE GENOMIC DNA]</scope>
    <source>
        <strain evidence="6 7">DSM 29339</strain>
    </source>
</reference>
<dbReference type="EMBL" id="FZOY01000002">
    <property type="protein sequence ID" value="SNS57299.1"/>
    <property type="molecule type" value="Genomic_DNA"/>
</dbReference>